<dbReference type="RefSeq" id="WP_120712291.1">
    <property type="nucleotide sequence ID" value="NZ_RBCJ01000003.1"/>
</dbReference>
<feature type="signal peptide" evidence="1">
    <location>
        <begin position="1"/>
        <end position="25"/>
    </location>
</feature>
<proteinExistence type="predicted"/>
<name>A0A3B0C4M7_9FLAO</name>
<dbReference type="Pfam" id="PF14054">
    <property type="entry name" value="DUF4249"/>
    <property type="match status" value="1"/>
</dbReference>
<keyword evidence="3" id="KW-1185">Reference proteome</keyword>
<dbReference type="AlphaFoldDB" id="A0A3B0C4M7"/>
<dbReference type="InterPro" id="IPR025345">
    <property type="entry name" value="DUF4249"/>
</dbReference>
<sequence>MFKVPKLPLKIFFVWIICASHCACVDPVEPEFQFIEDFVFIEGFASTAPGASFVTISRFVRELGKNTVNFEEGANVSFLNTTTGDEEPLVEIEGQYLPSAGFAVTEGEEWKLNIVLEDGTHYVSTEESVLPTVPISNLEIEYDPELEFREVRGGQFIPGHRALVSFEDPSDMENHYYWTYRTFENLDFCEKCFEGYFRNGQCVVPESRGGLPPFYLYICETDCWRIRYTEGISVFSDEFSNGKSVSKLAIGNLPLYTYEDMVVEVQQFSINAAAYNYYKVLKDIVDNNAGLNAPPPAPLVGNISNPDDSEDFVFGRFTAASTSIISTFVERSRVAEEALEPRDPIILEDMFDPVPLPLTNFAPCSETRFRTAIPPEAWIGQ</sequence>
<evidence type="ECO:0000313" key="3">
    <source>
        <dbReference type="Proteomes" id="UP000276603"/>
    </source>
</evidence>
<comment type="caution">
    <text evidence="2">The sequence shown here is derived from an EMBL/GenBank/DDBJ whole genome shotgun (WGS) entry which is preliminary data.</text>
</comment>
<evidence type="ECO:0000313" key="2">
    <source>
        <dbReference type="EMBL" id="RKN79478.1"/>
    </source>
</evidence>
<keyword evidence="1" id="KW-0732">Signal</keyword>
<organism evidence="2 3">
    <name type="scientific">Ulvibacterium marinum</name>
    <dbReference type="NCBI Taxonomy" id="2419782"/>
    <lineage>
        <taxon>Bacteria</taxon>
        <taxon>Pseudomonadati</taxon>
        <taxon>Bacteroidota</taxon>
        <taxon>Flavobacteriia</taxon>
        <taxon>Flavobacteriales</taxon>
        <taxon>Flavobacteriaceae</taxon>
        <taxon>Ulvibacterium</taxon>
    </lineage>
</organism>
<dbReference type="EMBL" id="RBCJ01000003">
    <property type="protein sequence ID" value="RKN79478.1"/>
    <property type="molecule type" value="Genomic_DNA"/>
</dbReference>
<dbReference type="OrthoDB" id="922982at2"/>
<gene>
    <name evidence="2" type="ORF">D7Z94_14320</name>
</gene>
<dbReference type="Proteomes" id="UP000276603">
    <property type="component" value="Unassembled WGS sequence"/>
</dbReference>
<accession>A0A3B0C4M7</accession>
<feature type="chain" id="PRO_5017326979" evidence="1">
    <location>
        <begin position="26"/>
        <end position="381"/>
    </location>
</feature>
<evidence type="ECO:0000256" key="1">
    <source>
        <dbReference type="SAM" id="SignalP"/>
    </source>
</evidence>
<protein>
    <submittedName>
        <fullName evidence="2">DUF4249 domain-containing protein</fullName>
    </submittedName>
</protein>
<reference evidence="2 3" key="1">
    <citation type="submission" date="2018-10" db="EMBL/GenBank/DDBJ databases">
        <title>Ulvibacterium marinum gen. nov., sp. nov., a novel marine bacterium of the family Flavobacteriaceae, isolated from a culture of the green alga Ulva prolifera.</title>
        <authorList>
            <person name="Zhang Z."/>
        </authorList>
    </citation>
    <scope>NUCLEOTIDE SEQUENCE [LARGE SCALE GENOMIC DNA]</scope>
    <source>
        <strain evidence="2 3">CCMM003</strain>
    </source>
</reference>